<organism evidence="1 2">
    <name type="scientific">Microcystis panniformis FACHB-1757</name>
    <dbReference type="NCBI Taxonomy" id="1638788"/>
    <lineage>
        <taxon>Bacteria</taxon>
        <taxon>Bacillati</taxon>
        <taxon>Cyanobacteriota</taxon>
        <taxon>Cyanophyceae</taxon>
        <taxon>Oscillatoriophycideae</taxon>
        <taxon>Chroococcales</taxon>
        <taxon>Microcystaceae</taxon>
        <taxon>Microcystis</taxon>
    </lineage>
</organism>
<accession>A0A0K1SA33</accession>
<keyword evidence="2" id="KW-1185">Reference proteome</keyword>
<dbReference type="InterPro" id="IPR007460">
    <property type="entry name" value="BrnT_toxin"/>
</dbReference>
<dbReference type="AlphaFoldDB" id="A0A0K1SA33"/>
<dbReference type="Pfam" id="PF04365">
    <property type="entry name" value="BrnT_toxin"/>
    <property type="match status" value="1"/>
</dbReference>
<dbReference type="KEGG" id="mpk:VL20_6124"/>
<proteinExistence type="predicted"/>
<reference evidence="1 2" key="1">
    <citation type="journal article" date="2016" name="Stand. Genomic Sci.">
        <title>Complete genome sequence and genomic characterization of Microcystis panniformis FACHB 1757 by third-generation sequencing.</title>
        <authorList>
            <person name="Zhang J.Y."/>
            <person name="Guan R."/>
            <person name="Zhang H.J."/>
            <person name="Li H."/>
            <person name="Xiao P."/>
            <person name="Yu G.L."/>
            <person name="Du L."/>
            <person name="Cao D.M."/>
            <person name="Zhu B.C."/>
            <person name="Li R.H."/>
            <person name="Lu Z.H."/>
        </authorList>
    </citation>
    <scope>NUCLEOTIDE SEQUENCE [LARGE SCALE GENOMIC DNA]</scope>
    <source>
        <strain evidence="1 2">FACHB-1757</strain>
    </source>
</reference>
<dbReference type="PATRIC" id="fig|1638788.3.peg.6156"/>
<sequence>MDVYFVLSGITFVWNDEKSRINPINHDGITFQQAAEVFFDPLLVVVDASRNDEARDAIIGLDRRWNLLYVVYIERENDIIRIISARKATRKEREYYES</sequence>
<gene>
    <name evidence="1" type="ORF">VL20_6124</name>
</gene>
<dbReference type="Proteomes" id="UP000068167">
    <property type="component" value="Chromosome"/>
</dbReference>
<protein>
    <recommendedName>
        <fullName evidence="3">BrnT family toxin</fullName>
    </recommendedName>
</protein>
<dbReference type="Gene3D" id="3.10.450.530">
    <property type="entry name" value="Ribonuclease toxin, BrnT, of type II toxin-antitoxin system"/>
    <property type="match status" value="1"/>
</dbReference>
<dbReference type="EMBL" id="CP011339">
    <property type="protein sequence ID" value="AKV70893.1"/>
    <property type="molecule type" value="Genomic_DNA"/>
</dbReference>
<evidence type="ECO:0000313" key="1">
    <source>
        <dbReference type="EMBL" id="AKV70893.1"/>
    </source>
</evidence>
<evidence type="ECO:0000313" key="2">
    <source>
        <dbReference type="Proteomes" id="UP000068167"/>
    </source>
</evidence>
<dbReference type="RefSeq" id="WP_002784536.1">
    <property type="nucleotide sequence ID" value="NZ_CP011339.1"/>
</dbReference>
<dbReference type="InterPro" id="IPR038573">
    <property type="entry name" value="BrnT_sf"/>
</dbReference>
<evidence type="ECO:0008006" key="3">
    <source>
        <dbReference type="Google" id="ProtNLM"/>
    </source>
</evidence>
<name>A0A0K1SA33_9CHRO</name>